<dbReference type="GO" id="GO:0016787">
    <property type="term" value="F:hydrolase activity"/>
    <property type="evidence" value="ECO:0007669"/>
    <property type="project" value="UniProtKB-KW"/>
</dbReference>
<evidence type="ECO:0000313" key="3">
    <source>
        <dbReference type="Proteomes" id="UP000182063"/>
    </source>
</evidence>
<dbReference type="EMBL" id="CP018221">
    <property type="protein sequence ID" value="API59067.1"/>
    <property type="molecule type" value="Genomic_DNA"/>
</dbReference>
<dbReference type="RefSeq" id="WP_072596619.1">
    <property type="nucleotide sequence ID" value="NZ_CP018221.1"/>
</dbReference>
<organism evidence="2 3">
    <name type="scientific">Tardibacter chloracetimidivorans</name>
    <dbReference type="NCBI Taxonomy" id="1921510"/>
    <lineage>
        <taxon>Bacteria</taxon>
        <taxon>Pseudomonadati</taxon>
        <taxon>Pseudomonadota</taxon>
        <taxon>Alphaproteobacteria</taxon>
        <taxon>Sphingomonadales</taxon>
        <taxon>Sphingomonadaceae</taxon>
        <taxon>Tardibacter</taxon>
    </lineage>
</organism>
<gene>
    <name evidence="2" type="ORF">BSL82_06900</name>
</gene>
<protein>
    <submittedName>
        <fullName evidence="2">Dienelactone hydrolase</fullName>
    </submittedName>
</protein>
<dbReference type="InterPro" id="IPR029058">
    <property type="entry name" value="AB_hydrolase_fold"/>
</dbReference>
<dbReference type="InterPro" id="IPR050261">
    <property type="entry name" value="FrsA_esterase"/>
</dbReference>
<dbReference type="Proteomes" id="UP000182063">
    <property type="component" value="Chromosome"/>
</dbReference>
<proteinExistence type="predicted"/>
<evidence type="ECO:0000313" key="2">
    <source>
        <dbReference type="EMBL" id="API59067.1"/>
    </source>
</evidence>
<feature type="domain" description="Dienelactone hydrolase" evidence="1">
    <location>
        <begin position="23"/>
        <end position="237"/>
    </location>
</feature>
<dbReference type="OrthoDB" id="9787933at2"/>
<dbReference type="PANTHER" id="PTHR22946:SF0">
    <property type="entry name" value="DIENELACTONE HYDROLASE DOMAIN-CONTAINING PROTEIN"/>
    <property type="match status" value="1"/>
</dbReference>
<name>A0A1L3ZTW9_9SPHN</name>
<reference evidence="3" key="1">
    <citation type="submission" date="2016-11" db="EMBL/GenBank/DDBJ databases">
        <title>Complete Genome Sequence of alachlor-degrading Sphingomonas sp. strain JJ-A5.</title>
        <authorList>
            <person name="Lee H."/>
            <person name="Ka J.-O."/>
        </authorList>
    </citation>
    <scope>NUCLEOTIDE SEQUENCE [LARGE SCALE GENOMIC DNA]</scope>
    <source>
        <strain evidence="3">JJ-A5</strain>
    </source>
</reference>
<dbReference type="InterPro" id="IPR002925">
    <property type="entry name" value="Dienelactn_hydro"/>
</dbReference>
<dbReference type="SUPFAM" id="SSF53474">
    <property type="entry name" value="alpha/beta-Hydrolases"/>
    <property type="match status" value="1"/>
</dbReference>
<dbReference type="AlphaFoldDB" id="A0A1L3ZTW9"/>
<dbReference type="STRING" id="1921510.BSL82_06900"/>
<keyword evidence="3" id="KW-1185">Reference proteome</keyword>
<dbReference type="KEGG" id="sphj:BSL82_06900"/>
<sequence>MKVETISYEADGLAMESLLYLDEDKAGPRPGVLVFPEAFGLGENAKTHAERLAELGYAALACDLHGEAKLYDDLATVMGLLEPMQKDPLRTRARAEGGLKALRARAEVDSGRIGAIGFCFGGTVALELARSGADVRGVVGFHSGLATARPQDARNIKGKVLVCLGADDPGIPPEQRADFEREMRDGGVDWRMHLYGGVVHSFTNKNAARLGRPEVARYDAGAHRRSWTEMRAFFDEVFA</sequence>
<evidence type="ECO:0000259" key="1">
    <source>
        <dbReference type="Pfam" id="PF01738"/>
    </source>
</evidence>
<keyword evidence="2" id="KW-0378">Hydrolase</keyword>
<dbReference type="Pfam" id="PF01738">
    <property type="entry name" value="DLH"/>
    <property type="match status" value="1"/>
</dbReference>
<dbReference type="PANTHER" id="PTHR22946">
    <property type="entry name" value="DIENELACTONE HYDROLASE DOMAIN-CONTAINING PROTEIN-RELATED"/>
    <property type="match status" value="1"/>
</dbReference>
<accession>A0A1L3ZTW9</accession>
<dbReference type="Gene3D" id="3.40.50.1820">
    <property type="entry name" value="alpha/beta hydrolase"/>
    <property type="match status" value="1"/>
</dbReference>